<evidence type="ECO:0000259" key="2">
    <source>
        <dbReference type="Pfam" id="PF05018"/>
    </source>
</evidence>
<feature type="domain" description="CFA20" evidence="2">
    <location>
        <begin position="3"/>
        <end position="184"/>
    </location>
</feature>
<evidence type="ECO:0000313" key="5">
    <source>
        <dbReference type="RefSeq" id="XP_055883191.1"/>
    </source>
</evidence>
<keyword evidence="3" id="KW-1185">Reference proteome</keyword>
<feature type="region of interest" description="Disordered" evidence="1">
    <location>
        <begin position="226"/>
        <end position="352"/>
    </location>
</feature>
<dbReference type="GeneID" id="106074637"/>
<dbReference type="Proteomes" id="UP001165740">
    <property type="component" value="Chromosome 4"/>
</dbReference>
<feature type="region of interest" description="Disordered" evidence="1">
    <location>
        <begin position="428"/>
        <end position="462"/>
    </location>
</feature>
<feature type="region of interest" description="Disordered" evidence="1">
    <location>
        <begin position="512"/>
        <end position="606"/>
    </location>
</feature>
<reference evidence="4 5" key="1">
    <citation type="submission" date="2025-04" db="UniProtKB">
        <authorList>
            <consortium name="RefSeq"/>
        </authorList>
    </citation>
    <scope>IDENTIFICATION</scope>
</reference>
<dbReference type="OMA" id="CVSANCK"/>
<dbReference type="AlphaFoldDB" id="A0A9W3A7P1"/>
<dbReference type="PANTHER" id="PTHR12458">
    <property type="entry name" value="ORF PROTEIN"/>
    <property type="match status" value="1"/>
</dbReference>
<feature type="compositionally biased region" description="Low complexity" evidence="1">
    <location>
        <begin position="238"/>
        <end position="250"/>
    </location>
</feature>
<feature type="region of interest" description="Disordered" evidence="1">
    <location>
        <begin position="783"/>
        <end position="852"/>
    </location>
</feature>
<feature type="compositionally biased region" description="Polar residues" evidence="1">
    <location>
        <begin position="576"/>
        <end position="590"/>
    </location>
</feature>
<feature type="region of interest" description="Disordered" evidence="1">
    <location>
        <begin position="483"/>
        <end position="502"/>
    </location>
</feature>
<dbReference type="RefSeq" id="XP_055883190.1">
    <property type="nucleotide sequence ID" value="XM_056027215.1"/>
</dbReference>
<dbReference type="OrthoDB" id="10261083at2759"/>
<feature type="compositionally biased region" description="Polar residues" evidence="1">
    <location>
        <begin position="393"/>
        <end position="412"/>
    </location>
</feature>
<feature type="compositionally biased region" description="Polar residues" evidence="1">
    <location>
        <begin position="318"/>
        <end position="327"/>
    </location>
</feature>
<evidence type="ECO:0000313" key="6">
    <source>
        <dbReference type="RefSeq" id="XP_055883192.1"/>
    </source>
</evidence>
<evidence type="ECO:0000313" key="4">
    <source>
        <dbReference type="RefSeq" id="XP_055883190.1"/>
    </source>
</evidence>
<feature type="compositionally biased region" description="Polar residues" evidence="1">
    <location>
        <begin position="676"/>
        <end position="703"/>
    </location>
</feature>
<feature type="compositionally biased region" description="Polar residues" evidence="1">
    <location>
        <begin position="278"/>
        <end position="294"/>
    </location>
</feature>
<name>A0A9W3A7P1_BIOGL</name>
<organism evidence="3 4">
    <name type="scientific">Biomphalaria glabrata</name>
    <name type="common">Bloodfluke planorb</name>
    <name type="synonym">Freshwater snail</name>
    <dbReference type="NCBI Taxonomy" id="6526"/>
    <lineage>
        <taxon>Eukaryota</taxon>
        <taxon>Metazoa</taxon>
        <taxon>Spiralia</taxon>
        <taxon>Lophotrochozoa</taxon>
        <taxon>Mollusca</taxon>
        <taxon>Gastropoda</taxon>
        <taxon>Heterobranchia</taxon>
        <taxon>Euthyneura</taxon>
        <taxon>Panpulmonata</taxon>
        <taxon>Hygrophila</taxon>
        <taxon>Lymnaeoidea</taxon>
        <taxon>Planorbidae</taxon>
        <taxon>Biomphalaria</taxon>
    </lineage>
</organism>
<protein>
    <submittedName>
        <fullName evidence="4 5">Protein CFAP20DC-like</fullName>
    </submittedName>
</protein>
<feature type="region of interest" description="Disordered" evidence="1">
    <location>
        <begin position="676"/>
        <end position="718"/>
    </location>
</feature>
<proteinExistence type="predicted"/>
<sequence length="921" mass="101655">MSFKSGYQGGPYYELLSTQGKDSLSNWKVSNSGIKKIYDKEVKGYILTLEGASATTKVQTPKDQKLNLTLIQRYIVLQIYLPKGADFSMEFGITDLGNNKRRILLSTSQKEIQVTPLHAKVPLAIVHKAIWLNLALDLVSLVGDMWIGQTFRSLDQITISANCKLRRVFTMKSQPPDTTEDEELDLNSTINTGEIDNIPKHLQLTLDVEQHTQVLNLSKIKSAERIKSGKGLADQNRSGSMLDLDLSSSGRKVQLSDGKIAFGSKAPRAPDTGRKTSRQGNVTNRSFKSQISKNDATDGQDDSEQVDIFKQSHPGSAGSASSLTYSHQPHPGSAGSVSSLTYSHQASDSDGIANGMKDLQLVAPHPPREPSNDRVRRKPRIKLLAQNGLINKGESSLISPPTSATLSGPTRTQRVHMTGSVTATTILSDTKSSRSSMKDSGVGPDVPEIQSPRKGEKNLSEITSNYDSVADVISLLREVEEKHISQDSGEGDNNNNSSKLLKGLGNDVAERERKLKETSNDCELNPEGKVHLDEDDSNKSTSESSHPGEYEESDDETSGDNNKLHHFFSPPKSASLRRTASPITESNDLTSLKKSASKMSKRSADSVYRGARLEDDFVSHSSSEEDPALKADMLHHTMRQRRPVGSAGSTHSGGKVYNSSNYSTQASYLKLKSQATNGLRSRPATNLSPKGSTSPDQKPSFNSRMGKERDSVTRMSKKSVREINNPVTYDNEQNLTNGQRPYDATKYRMEEVTDSFEARMYESMRRHADESLQSLSPTLDRLQHRPSETTTSHIHCESPATTSDDDTSFSSWKAPNLNQVPHNYQDEMKSQRSSDTLTSSNPRDWSGVMSPPIVPLSRVQDLQGTMEGLSDDLSDDPMTNHGHMGQTIQNTTEDDKLDLLFDPKLNCYYDPETKKYYELVT</sequence>
<feature type="compositionally biased region" description="Low complexity" evidence="1">
    <location>
        <begin position="486"/>
        <end position="502"/>
    </location>
</feature>
<feature type="compositionally biased region" description="Polar residues" evidence="1">
    <location>
        <begin position="335"/>
        <end position="348"/>
    </location>
</feature>
<feature type="region of interest" description="Disordered" evidence="1">
    <location>
        <begin position="393"/>
        <end position="413"/>
    </location>
</feature>
<evidence type="ECO:0000313" key="3">
    <source>
        <dbReference type="Proteomes" id="UP001165740"/>
    </source>
</evidence>
<dbReference type="RefSeq" id="XP_055883191.1">
    <property type="nucleotide sequence ID" value="XM_056027216.1"/>
</dbReference>
<accession>A0A9W3A7P1</accession>
<dbReference type="InterPro" id="IPR040441">
    <property type="entry name" value="CFA20/CFAP20DC"/>
</dbReference>
<evidence type="ECO:0000256" key="1">
    <source>
        <dbReference type="SAM" id="MobiDB-lite"/>
    </source>
</evidence>
<gene>
    <name evidence="4 5 6" type="primary">LOC106074637</name>
</gene>
<dbReference type="InterPro" id="IPR007714">
    <property type="entry name" value="CFA20_dom"/>
</dbReference>
<dbReference type="Pfam" id="PF05018">
    <property type="entry name" value="CFA20_dom"/>
    <property type="match status" value="1"/>
</dbReference>
<dbReference type="RefSeq" id="XP_055883192.1">
    <property type="nucleotide sequence ID" value="XM_056027217.1"/>
</dbReference>
<feature type="compositionally biased region" description="Polar residues" evidence="1">
    <location>
        <begin position="833"/>
        <end position="843"/>
    </location>
</feature>